<evidence type="ECO:0000256" key="1">
    <source>
        <dbReference type="ARBA" id="ARBA00004953"/>
    </source>
</evidence>
<proteinExistence type="predicted"/>
<dbReference type="Pfam" id="PF02571">
    <property type="entry name" value="CbiJ"/>
    <property type="match status" value="1"/>
</dbReference>
<reference evidence="5" key="1">
    <citation type="journal article" date="2019" name="Int. J. Syst. Evol. Microbiol.">
        <title>The Global Catalogue of Microorganisms (GCM) 10K type strain sequencing project: providing services to taxonomists for standard genome sequencing and annotation.</title>
        <authorList>
            <consortium name="The Broad Institute Genomics Platform"/>
            <consortium name="The Broad Institute Genome Sequencing Center for Infectious Disease"/>
            <person name="Wu L."/>
            <person name="Ma J."/>
        </authorList>
    </citation>
    <scope>NUCLEOTIDE SEQUENCE [LARGE SCALE GENOMIC DNA]</scope>
    <source>
        <strain evidence="5">ZS-35-S2</strain>
    </source>
</reference>
<keyword evidence="3 4" id="KW-0560">Oxidoreductase</keyword>
<evidence type="ECO:0000256" key="3">
    <source>
        <dbReference type="ARBA" id="ARBA00023002"/>
    </source>
</evidence>
<evidence type="ECO:0000313" key="4">
    <source>
        <dbReference type="EMBL" id="MFC6020788.1"/>
    </source>
</evidence>
<dbReference type="NCBIfam" id="NF005968">
    <property type="entry name" value="PRK08057.1-2"/>
    <property type="match status" value="1"/>
</dbReference>
<comment type="caution">
    <text evidence="4">The sequence shown here is derived from an EMBL/GenBank/DDBJ whole genome shotgun (WGS) entry which is preliminary data.</text>
</comment>
<dbReference type="PANTHER" id="PTHR36925">
    <property type="entry name" value="COBALT-PRECORRIN-6A REDUCTASE"/>
    <property type="match status" value="1"/>
</dbReference>
<dbReference type="InterPro" id="IPR003723">
    <property type="entry name" value="Precorrin-6x_reduct"/>
</dbReference>
<dbReference type="NCBIfam" id="TIGR00715">
    <property type="entry name" value="precor6x_red"/>
    <property type="match status" value="1"/>
</dbReference>
<keyword evidence="2" id="KW-0169">Cobalamin biosynthesis</keyword>
<accession>A0ABW1KIB3</accession>
<comment type="pathway">
    <text evidence="1">Cofactor biosynthesis; adenosylcobalamin biosynthesis.</text>
</comment>
<dbReference type="RefSeq" id="WP_377428373.1">
    <property type="nucleotide sequence ID" value="NZ_JBHSPR010000037.1"/>
</dbReference>
<protein>
    <submittedName>
        <fullName evidence="4">Cobalt-precorrin-6A reductase</fullName>
        <ecNumber evidence="4">1.3.1.106</ecNumber>
    </submittedName>
</protein>
<dbReference type="Proteomes" id="UP001596203">
    <property type="component" value="Unassembled WGS sequence"/>
</dbReference>
<dbReference type="PANTHER" id="PTHR36925:SF1">
    <property type="entry name" value="COBALT-PRECORRIN-6A REDUCTASE"/>
    <property type="match status" value="1"/>
</dbReference>
<organism evidence="4 5">
    <name type="scientific">Plantactinospora solaniradicis</name>
    <dbReference type="NCBI Taxonomy" id="1723736"/>
    <lineage>
        <taxon>Bacteria</taxon>
        <taxon>Bacillati</taxon>
        <taxon>Actinomycetota</taxon>
        <taxon>Actinomycetes</taxon>
        <taxon>Micromonosporales</taxon>
        <taxon>Micromonosporaceae</taxon>
        <taxon>Plantactinospora</taxon>
    </lineage>
</organism>
<evidence type="ECO:0000256" key="2">
    <source>
        <dbReference type="ARBA" id="ARBA00022573"/>
    </source>
</evidence>
<name>A0ABW1KIB3_9ACTN</name>
<gene>
    <name evidence="4" type="ORF">ACFP2T_32045</name>
</gene>
<dbReference type="GO" id="GO:0016491">
    <property type="term" value="F:oxidoreductase activity"/>
    <property type="evidence" value="ECO:0007669"/>
    <property type="project" value="UniProtKB-KW"/>
</dbReference>
<sequence>MTTRVLLLGGTAEARELAAALVGRPDTVVVSSLAGRVANPRLPVGEVRIGGFGGVDGLTRWLVEHRVDALIDATHPYAERIRSSAVRAAEATGAPHLRLERPGWTSGPGDRWHRVPHLAAAADLVPRLGGRAFVTTGRQGLDAFLPLRDTWLLVRVVDEPQTPLPGNVSVIRDRGPYQVAAETALMTANRIDVLVTKDSGGSYTRAKLTAARDLGLPVVMVDRPSAVAVPAKVSEIGAALAWLETALPSGGTTAHR</sequence>
<evidence type="ECO:0000313" key="5">
    <source>
        <dbReference type="Proteomes" id="UP001596203"/>
    </source>
</evidence>
<keyword evidence="5" id="KW-1185">Reference proteome</keyword>
<dbReference type="PROSITE" id="PS51014">
    <property type="entry name" value="COBK_CBIJ"/>
    <property type="match status" value="1"/>
</dbReference>
<dbReference type="EMBL" id="JBHSPR010000037">
    <property type="protein sequence ID" value="MFC6020788.1"/>
    <property type="molecule type" value="Genomic_DNA"/>
</dbReference>
<dbReference type="EC" id="1.3.1.106" evidence="4"/>